<sequence length="84" mass="9753">MSIGEIITIITFVGGIIGFLIKNYTLLQKLDETVNKLNLLIDQTKEKQGLVEDEVIKLNEQIKSLWNNLKENNERIRDLERRGK</sequence>
<evidence type="ECO:0000256" key="1">
    <source>
        <dbReference type="SAM" id="Coils"/>
    </source>
</evidence>
<evidence type="ECO:0000313" key="5">
    <source>
        <dbReference type="Proteomes" id="UP000244140"/>
    </source>
</evidence>
<dbReference type="EMBL" id="UGIX01000001">
    <property type="protein sequence ID" value="STP65730.1"/>
    <property type="molecule type" value="Genomic_DNA"/>
</dbReference>
<keyword evidence="2" id="KW-0812">Transmembrane</keyword>
<evidence type="ECO:0000256" key="2">
    <source>
        <dbReference type="SAM" id="Phobius"/>
    </source>
</evidence>
<comment type="caution">
    <text evidence="3">The sequence shown here is derived from an EMBL/GenBank/DDBJ whole genome shotgun (WGS) entry which is preliminary data.</text>
</comment>
<keyword evidence="2" id="KW-0472">Membrane</keyword>
<dbReference type="RefSeq" id="WP_002359992.1">
    <property type="nucleotide sequence ID" value="NZ_AP026714.1"/>
</dbReference>
<protein>
    <submittedName>
        <fullName evidence="3">Uncharacterized protein</fullName>
    </submittedName>
</protein>
<dbReference type="EMBL" id="PZZH01000001">
    <property type="protein sequence ID" value="PTN78157.1"/>
    <property type="molecule type" value="Genomic_DNA"/>
</dbReference>
<evidence type="ECO:0000313" key="6">
    <source>
        <dbReference type="Proteomes" id="UP000254396"/>
    </source>
</evidence>
<reference evidence="3 5" key="1">
    <citation type="submission" date="2018-04" db="EMBL/GenBank/DDBJ databases">
        <authorList>
            <person name="Van Tyne D."/>
        </authorList>
    </citation>
    <scope>NUCLEOTIDE SEQUENCE [LARGE SCALE GENOMIC DNA]</scope>
    <source>
        <strain evidence="3 5">B2535</strain>
    </source>
</reference>
<proteinExistence type="predicted"/>
<dbReference type="Proteomes" id="UP000244140">
    <property type="component" value="Unassembled WGS sequence"/>
</dbReference>
<gene>
    <name evidence="3" type="ORF">DAI13_10505</name>
    <name evidence="4" type="ORF">NCTC13379_01760</name>
</gene>
<name>A0A1Q1FV95_ENTFL</name>
<keyword evidence="1" id="KW-0175">Coiled coil</keyword>
<evidence type="ECO:0000313" key="4">
    <source>
        <dbReference type="EMBL" id="STP65730.1"/>
    </source>
</evidence>
<organism evidence="3 5">
    <name type="scientific">Enterococcus faecalis</name>
    <name type="common">Streptococcus faecalis</name>
    <dbReference type="NCBI Taxonomy" id="1351"/>
    <lineage>
        <taxon>Bacteria</taxon>
        <taxon>Bacillati</taxon>
        <taxon>Bacillota</taxon>
        <taxon>Bacilli</taxon>
        <taxon>Lactobacillales</taxon>
        <taxon>Enterococcaceae</taxon>
        <taxon>Enterococcus</taxon>
    </lineage>
</organism>
<accession>A0A1Q1FV95</accession>
<feature type="transmembrane region" description="Helical" evidence="2">
    <location>
        <begin position="6"/>
        <end position="27"/>
    </location>
</feature>
<dbReference type="Proteomes" id="UP000254396">
    <property type="component" value="Unassembled WGS sequence"/>
</dbReference>
<dbReference type="AlphaFoldDB" id="A0A1Q1FV95"/>
<keyword evidence="2" id="KW-1133">Transmembrane helix</keyword>
<reference evidence="4 6" key="2">
    <citation type="submission" date="2018-06" db="EMBL/GenBank/DDBJ databases">
        <authorList>
            <consortium name="Pathogen Informatics"/>
            <person name="Doyle S."/>
        </authorList>
    </citation>
    <scope>NUCLEOTIDE SEQUENCE [LARGE SCALE GENOMIC DNA]</scope>
    <source>
        <strain evidence="4 6">NCTC13379</strain>
    </source>
</reference>
<feature type="coiled-coil region" evidence="1">
    <location>
        <begin position="27"/>
        <end position="82"/>
    </location>
</feature>
<evidence type="ECO:0000313" key="3">
    <source>
        <dbReference type="EMBL" id="PTN78157.1"/>
    </source>
</evidence>